<dbReference type="PANTHER" id="PTHR14024">
    <property type="entry name" value="PERILIPIN"/>
    <property type="match status" value="1"/>
</dbReference>
<reference evidence="7" key="1">
    <citation type="submission" date="2025-08" db="UniProtKB">
        <authorList>
            <consortium name="RefSeq"/>
        </authorList>
    </citation>
    <scope>IDENTIFICATION</scope>
</reference>
<organism evidence="6 7">
    <name type="scientific">Gekko japonicus</name>
    <name type="common">Schlegel's Japanese gecko</name>
    <dbReference type="NCBI Taxonomy" id="146911"/>
    <lineage>
        <taxon>Eukaryota</taxon>
        <taxon>Metazoa</taxon>
        <taxon>Chordata</taxon>
        <taxon>Craniata</taxon>
        <taxon>Vertebrata</taxon>
        <taxon>Euteleostomi</taxon>
        <taxon>Lepidosauria</taxon>
        <taxon>Squamata</taxon>
        <taxon>Bifurcata</taxon>
        <taxon>Gekkota</taxon>
        <taxon>Gekkonidae</taxon>
        <taxon>Gekkoninae</taxon>
        <taxon>Gekko</taxon>
    </lineage>
</organism>
<feature type="compositionally biased region" description="Basic and acidic residues" evidence="5">
    <location>
        <begin position="418"/>
        <end position="464"/>
    </location>
</feature>
<keyword evidence="6" id="KW-1185">Reference proteome</keyword>
<name>A0ABM1L1I2_GEKJA</name>
<dbReference type="InterPro" id="IPR004279">
    <property type="entry name" value="Perilipin"/>
</dbReference>
<dbReference type="Gene3D" id="3.30.720.170">
    <property type="entry name" value="Perilipin, alpha-beta domain"/>
    <property type="match status" value="1"/>
</dbReference>
<evidence type="ECO:0000256" key="2">
    <source>
        <dbReference type="ARBA" id="ARBA00006311"/>
    </source>
</evidence>
<dbReference type="PIRSF" id="PIRSF036881">
    <property type="entry name" value="PAT"/>
    <property type="match status" value="1"/>
</dbReference>
<dbReference type="Proteomes" id="UP000694871">
    <property type="component" value="Unplaced"/>
</dbReference>
<dbReference type="Pfam" id="PF03036">
    <property type="entry name" value="Perilipin"/>
    <property type="match status" value="1"/>
</dbReference>
<proteinExistence type="inferred from homology"/>
<evidence type="ECO:0000256" key="5">
    <source>
        <dbReference type="SAM" id="MobiDB-lite"/>
    </source>
</evidence>
<evidence type="ECO:0000313" key="7">
    <source>
        <dbReference type="RefSeq" id="XP_015279819.1"/>
    </source>
</evidence>
<evidence type="ECO:0000256" key="1">
    <source>
        <dbReference type="ARBA" id="ARBA00004502"/>
    </source>
</evidence>
<dbReference type="SUPFAM" id="SSF109775">
    <property type="entry name" value="Mannose-6-phosphate receptor binding protein 1 (Tip47), C-terminal domain"/>
    <property type="match status" value="1"/>
</dbReference>
<keyword evidence="3" id="KW-0551">Lipid droplet</keyword>
<evidence type="ECO:0000256" key="3">
    <source>
        <dbReference type="ARBA" id="ARBA00022677"/>
    </source>
</evidence>
<evidence type="ECO:0000256" key="4">
    <source>
        <dbReference type="PIRNR" id="PIRNR036881"/>
    </source>
</evidence>
<dbReference type="PANTHER" id="PTHR14024:SF51">
    <property type="entry name" value="PERILIPIN-RELATED"/>
    <property type="match status" value="1"/>
</dbReference>
<feature type="region of interest" description="Disordered" evidence="5">
    <location>
        <begin position="416"/>
        <end position="464"/>
    </location>
</feature>
<accession>A0ABM1L1I2</accession>
<comment type="similarity">
    <text evidence="2 4">Belongs to the perilipin family.</text>
</comment>
<dbReference type="RefSeq" id="XP_015279819.1">
    <property type="nucleotide sequence ID" value="XM_015424333.1"/>
</dbReference>
<evidence type="ECO:0000313" key="6">
    <source>
        <dbReference type="Proteomes" id="UP000694871"/>
    </source>
</evidence>
<dbReference type="GeneID" id="107121421"/>
<gene>
    <name evidence="7" type="primary">LOC107121421</name>
</gene>
<comment type="subcellular location">
    <subcellularLocation>
        <location evidence="1">Lipid droplet</location>
    </subcellularLocation>
</comment>
<sequence>MLSEDNISKETAAENKELDQQNVVSRVANLPLVSSTYDMVSSAYASTKETHPYLKSVCDVAEKSVKTLTAAAVSGAQPFLTKLEPQIATANEYACKSLDKLEEKLPILQQPSEKVVASTKEVVSSTVNGAKDAVASGVSGVVDMTRSVVSGSVSTVMGSRVGQMVANGMDAVLDMSEDLVDHYLPVTEQELIEMAASLDSSEPACSEPATPKQPNERQSYFVRLGSLSSKLRHRAYQHSVGKLWSIRQGTEVSLAQLHLMIELVEHVKEGVGQKLQGGQEKLHQMWLEWSKRQAGSGELVEASVEPEVESQTLAMFRGLTQQLQGSCLTLISSVQGLPAGVRAKVQHLRHAVEDLHASFSTAHSFQDISATILAQSRERVSKARKAVDEVLDYVVSNVPLPWVVGPFAPNLVELPEDSSAKAEDSVRVCKGPKEKMDNPPKEPFEPKKQLDDPQKEPSEAKKDL</sequence>
<protein>
    <recommendedName>
        <fullName evidence="4">Perilipin</fullName>
    </recommendedName>
</protein>
<dbReference type="Gene3D" id="1.20.120.340">
    <property type="entry name" value="Flagellar protein FliS"/>
    <property type="match status" value="1"/>
</dbReference>